<evidence type="ECO:0000313" key="1">
    <source>
        <dbReference type="EMBL" id="KAG4412247.1"/>
    </source>
</evidence>
<keyword evidence="2" id="KW-1185">Reference proteome</keyword>
<dbReference type="EMBL" id="JAFJYH010000395">
    <property type="protein sequence ID" value="KAG4412247.1"/>
    <property type="molecule type" value="Genomic_DNA"/>
</dbReference>
<dbReference type="Proteomes" id="UP000664132">
    <property type="component" value="Unassembled WGS sequence"/>
</dbReference>
<gene>
    <name evidence="1" type="ORF">IFR04_014615</name>
</gene>
<protein>
    <recommendedName>
        <fullName evidence="3">Heterokaryon incompatibility domain-containing protein</fullName>
    </recommendedName>
</protein>
<evidence type="ECO:0008006" key="3">
    <source>
        <dbReference type="Google" id="ProtNLM"/>
    </source>
</evidence>
<evidence type="ECO:0000313" key="2">
    <source>
        <dbReference type="Proteomes" id="UP000664132"/>
    </source>
</evidence>
<name>A0A8H7T4I9_9HELO</name>
<dbReference type="AlphaFoldDB" id="A0A8H7T4I9"/>
<sequence length="279" mass="31495">MSGLCRAYQVLSFDDSREGGYEYEDIFGKKSLHHAKDPNGMAIWIRLDYNQHDELPEMPRMAASAEAGCQICDLMTTSIQRDLQVRVEREPTEWSGGSVDVVSLSYAFTKHHRVYDKESELAYPYYLLGLVFECLQARFADLKITLPDGSVYLRTVAFRIEALPGSRATWLNITSPPCSDALCPENISILGSEIDNCVEKCSHSHNGNIFVPTRLVDLRDRHTPRLVEFGDHNPRGDTELKHIKYAALSYCWGSPSEAISMLKTEKQSLRSRRSGIAIT</sequence>
<reference evidence="1" key="1">
    <citation type="submission" date="2021-02" db="EMBL/GenBank/DDBJ databases">
        <title>Genome sequence Cadophora malorum strain M34.</title>
        <authorList>
            <person name="Stefanovic E."/>
            <person name="Vu D."/>
            <person name="Scully C."/>
            <person name="Dijksterhuis J."/>
            <person name="Roader J."/>
            <person name="Houbraken J."/>
        </authorList>
    </citation>
    <scope>NUCLEOTIDE SEQUENCE</scope>
    <source>
        <strain evidence="1">M34</strain>
    </source>
</reference>
<accession>A0A8H7T4I9</accession>
<dbReference type="OrthoDB" id="3540829at2759"/>
<comment type="caution">
    <text evidence="1">The sequence shown here is derived from an EMBL/GenBank/DDBJ whole genome shotgun (WGS) entry which is preliminary data.</text>
</comment>
<organism evidence="1 2">
    <name type="scientific">Cadophora malorum</name>
    <dbReference type="NCBI Taxonomy" id="108018"/>
    <lineage>
        <taxon>Eukaryota</taxon>
        <taxon>Fungi</taxon>
        <taxon>Dikarya</taxon>
        <taxon>Ascomycota</taxon>
        <taxon>Pezizomycotina</taxon>
        <taxon>Leotiomycetes</taxon>
        <taxon>Helotiales</taxon>
        <taxon>Ploettnerulaceae</taxon>
        <taxon>Cadophora</taxon>
    </lineage>
</organism>
<proteinExistence type="predicted"/>